<evidence type="ECO:0000313" key="4">
    <source>
        <dbReference type="Proteomes" id="UP000069940"/>
    </source>
</evidence>
<feature type="signal peptide" evidence="2">
    <location>
        <begin position="1"/>
        <end position="19"/>
    </location>
</feature>
<evidence type="ECO:0008006" key="5">
    <source>
        <dbReference type="Google" id="ProtNLM"/>
    </source>
</evidence>
<proteinExistence type="predicted"/>
<name>A0ABM1Y3S3_AEDAL</name>
<feature type="chain" id="PRO_5046334015" description="Secreted protein" evidence="2">
    <location>
        <begin position="20"/>
        <end position="242"/>
    </location>
</feature>
<reference evidence="3" key="2">
    <citation type="submission" date="2025-05" db="UniProtKB">
        <authorList>
            <consortium name="EnsemblMetazoa"/>
        </authorList>
    </citation>
    <scope>IDENTIFICATION</scope>
    <source>
        <strain evidence="3">Foshan</strain>
    </source>
</reference>
<keyword evidence="2" id="KW-0732">Signal</keyword>
<dbReference type="Proteomes" id="UP000069940">
    <property type="component" value="Unassembled WGS sequence"/>
</dbReference>
<dbReference type="EnsemblMetazoa" id="AALFPA23_005418.R6920">
    <property type="protein sequence ID" value="AALFPA23_005418.P6920"/>
    <property type="gene ID" value="AALFPA23_005418"/>
</dbReference>
<feature type="region of interest" description="Disordered" evidence="1">
    <location>
        <begin position="129"/>
        <end position="176"/>
    </location>
</feature>
<feature type="compositionally biased region" description="Low complexity" evidence="1">
    <location>
        <begin position="198"/>
        <end position="221"/>
    </location>
</feature>
<evidence type="ECO:0000256" key="1">
    <source>
        <dbReference type="SAM" id="MobiDB-lite"/>
    </source>
</evidence>
<dbReference type="GeneID" id="109416628"/>
<evidence type="ECO:0000256" key="2">
    <source>
        <dbReference type="SAM" id="SignalP"/>
    </source>
</evidence>
<feature type="region of interest" description="Disordered" evidence="1">
    <location>
        <begin position="74"/>
        <end position="97"/>
    </location>
</feature>
<feature type="compositionally biased region" description="Low complexity" evidence="1">
    <location>
        <begin position="129"/>
        <end position="143"/>
    </location>
</feature>
<dbReference type="RefSeq" id="XP_019546243.3">
    <property type="nucleotide sequence ID" value="XM_019690698.3"/>
</dbReference>
<protein>
    <recommendedName>
        <fullName evidence="5">Secreted protein</fullName>
    </recommendedName>
</protein>
<reference evidence="4" key="1">
    <citation type="journal article" date="2015" name="Proc. Natl. Acad. Sci. U.S.A.">
        <title>Genome sequence of the Asian Tiger mosquito, Aedes albopictus, reveals insights into its biology, genetics, and evolution.</title>
        <authorList>
            <person name="Chen X.G."/>
            <person name="Jiang X."/>
            <person name="Gu J."/>
            <person name="Xu M."/>
            <person name="Wu Y."/>
            <person name="Deng Y."/>
            <person name="Zhang C."/>
            <person name="Bonizzoni M."/>
            <person name="Dermauw W."/>
            <person name="Vontas J."/>
            <person name="Armbruster P."/>
            <person name="Huang X."/>
            <person name="Yang Y."/>
            <person name="Zhang H."/>
            <person name="He W."/>
            <person name="Peng H."/>
            <person name="Liu Y."/>
            <person name="Wu K."/>
            <person name="Chen J."/>
            <person name="Lirakis M."/>
            <person name="Topalis P."/>
            <person name="Van Leeuwen T."/>
            <person name="Hall A.B."/>
            <person name="Jiang X."/>
            <person name="Thorpe C."/>
            <person name="Mueller R.L."/>
            <person name="Sun C."/>
            <person name="Waterhouse R.M."/>
            <person name="Yan G."/>
            <person name="Tu Z.J."/>
            <person name="Fang X."/>
            <person name="James A.A."/>
        </authorList>
    </citation>
    <scope>NUCLEOTIDE SEQUENCE [LARGE SCALE GENOMIC DNA]</scope>
    <source>
        <strain evidence="4">Foshan</strain>
    </source>
</reference>
<evidence type="ECO:0000313" key="3">
    <source>
        <dbReference type="EnsemblMetazoa" id="AALFPA23_005418.P6920"/>
    </source>
</evidence>
<organism evidence="3 4">
    <name type="scientific">Aedes albopictus</name>
    <name type="common">Asian tiger mosquito</name>
    <name type="synonym">Stegomyia albopicta</name>
    <dbReference type="NCBI Taxonomy" id="7160"/>
    <lineage>
        <taxon>Eukaryota</taxon>
        <taxon>Metazoa</taxon>
        <taxon>Ecdysozoa</taxon>
        <taxon>Arthropoda</taxon>
        <taxon>Hexapoda</taxon>
        <taxon>Insecta</taxon>
        <taxon>Pterygota</taxon>
        <taxon>Neoptera</taxon>
        <taxon>Endopterygota</taxon>
        <taxon>Diptera</taxon>
        <taxon>Nematocera</taxon>
        <taxon>Culicoidea</taxon>
        <taxon>Culicidae</taxon>
        <taxon>Culicinae</taxon>
        <taxon>Aedini</taxon>
        <taxon>Aedes</taxon>
        <taxon>Stegomyia</taxon>
    </lineage>
</organism>
<sequence length="242" mass="25822">MKKAVAVLVVLCGISAGYAIPVQNAFMHYQQPTGFRTVQRTMYGVHFQNQHFQNGQLRNQRVSDFAAPVHPNDCQHTDHDGADWPVPSANADPAAAAYPSEQYPIEEPHQDVPAVYEDEAEEPIADEPLAAPAVPAPVPAATVPEKKKKKVPVQVDSNEEEEQDAQVSRRGADDAGASNAFFPINFGSASGGAIAIANSYSTGKGGSATSTATAYGSPATAELRRSSATQLRNRPSKLRGRQ</sequence>
<feature type="compositionally biased region" description="Low complexity" evidence="1">
    <location>
        <begin position="85"/>
        <end position="97"/>
    </location>
</feature>
<feature type="region of interest" description="Disordered" evidence="1">
    <location>
        <begin position="198"/>
        <end position="242"/>
    </location>
</feature>
<keyword evidence="4" id="KW-1185">Reference proteome</keyword>
<accession>A0ABM1Y3S3</accession>